<dbReference type="PANTHER" id="PTHR43829:SF9">
    <property type="entry name" value="AQUAPORIN-9"/>
    <property type="match status" value="1"/>
</dbReference>
<dbReference type="PROSITE" id="PS51257">
    <property type="entry name" value="PROKAR_LIPOPROTEIN"/>
    <property type="match status" value="1"/>
</dbReference>
<dbReference type="Pfam" id="PF00230">
    <property type="entry name" value="MIP"/>
    <property type="match status" value="1"/>
</dbReference>
<proteinExistence type="inferred from homology"/>
<accession>A0ABY2SM95</accession>
<dbReference type="Gene3D" id="1.20.1080.10">
    <property type="entry name" value="Glycerol uptake facilitator protein"/>
    <property type="match status" value="1"/>
</dbReference>
<evidence type="ECO:0000256" key="3">
    <source>
        <dbReference type="ARBA" id="ARBA00022448"/>
    </source>
</evidence>
<dbReference type="PRINTS" id="PR00783">
    <property type="entry name" value="MINTRINSICP"/>
</dbReference>
<comment type="subcellular location">
    <subcellularLocation>
        <location evidence="1">Membrane</location>
        <topology evidence="1">Multi-pass membrane protein</topology>
    </subcellularLocation>
</comment>
<evidence type="ECO:0000256" key="4">
    <source>
        <dbReference type="ARBA" id="ARBA00022692"/>
    </source>
</evidence>
<feature type="transmembrane region" description="Helical" evidence="8">
    <location>
        <begin position="144"/>
        <end position="164"/>
    </location>
</feature>
<feature type="transmembrane region" description="Helical" evidence="8">
    <location>
        <begin position="82"/>
        <end position="104"/>
    </location>
</feature>
<reference evidence="9 10" key="1">
    <citation type="submission" date="2019-04" db="EMBL/GenBank/DDBJ databases">
        <authorList>
            <person name="Li M."/>
            <person name="Gao C."/>
        </authorList>
    </citation>
    <scope>NUCLEOTIDE SEQUENCE [LARGE SCALE GENOMIC DNA]</scope>
    <source>
        <strain evidence="9 10">BGMRC 2031</strain>
    </source>
</reference>
<evidence type="ECO:0000256" key="1">
    <source>
        <dbReference type="ARBA" id="ARBA00004141"/>
    </source>
</evidence>
<dbReference type="InterPro" id="IPR050363">
    <property type="entry name" value="MIP/Aquaporin"/>
</dbReference>
<keyword evidence="3 7" id="KW-0813">Transport</keyword>
<dbReference type="SUPFAM" id="SSF81338">
    <property type="entry name" value="Aquaporin-like"/>
    <property type="match status" value="1"/>
</dbReference>
<evidence type="ECO:0000256" key="6">
    <source>
        <dbReference type="ARBA" id="ARBA00023136"/>
    </source>
</evidence>
<evidence type="ECO:0000256" key="7">
    <source>
        <dbReference type="RuleBase" id="RU000477"/>
    </source>
</evidence>
<dbReference type="Proteomes" id="UP000305202">
    <property type="component" value="Unassembled WGS sequence"/>
</dbReference>
<dbReference type="EMBL" id="SZPQ01000016">
    <property type="protein sequence ID" value="TKI05990.1"/>
    <property type="molecule type" value="Genomic_DNA"/>
</dbReference>
<name>A0ABY2SM95_9HYPH</name>
<keyword evidence="4 7" id="KW-0812">Transmembrane</keyword>
<gene>
    <name evidence="9" type="ORF">FCN80_12315</name>
</gene>
<dbReference type="InterPro" id="IPR022357">
    <property type="entry name" value="MIP_CS"/>
</dbReference>
<keyword evidence="10" id="KW-1185">Reference proteome</keyword>
<feature type="transmembrane region" description="Helical" evidence="8">
    <location>
        <begin position="228"/>
        <end position="251"/>
    </location>
</feature>
<comment type="caution">
    <text evidence="9">The sequence shown here is derived from an EMBL/GenBank/DDBJ whole genome shotgun (WGS) entry which is preliminary data.</text>
</comment>
<keyword evidence="6 8" id="KW-0472">Membrane</keyword>
<protein>
    <submittedName>
        <fullName evidence="9">Aquaporin</fullName>
    </submittedName>
</protein>
<dbReference type="PROSITE" id="PS00221">
    <property type="entry name" value="MIP"/>
    <property type="match status" value="1"/>
</dbReference>
<sequence length="262" mass="28925">MIMSKEYLFEMFGTFFFTLIGTGCVAANVLTNGHFGQSEMAFCWGSAVAIAIYLCSSSSDCHFNPAFTIASYLFMGFKKEKVIPYITWQFVGGGISALIIYLAYRNLIKNYIGTPIHAFDFLTSSTLQGMRVARIFSTYPYPGVGYFNAFLVEFFITGLLFFCANKINYNQNIHTLLKPALIGFVIFLIGSSFGPLTAYAMNPARDLLPKVFLYLLGYGTTVLTGGFFLPYIFVPIIGPLLGSLAGAMIFIKSQKTAQSLSL</sequence>
<evidence type="ECO:0000256" key="2">
    <source>
        <dbReference type="ARBA" id="ARBA00006175"/>
    </source>
</evidence>
<dbReference type="InterPro" id="IPR000425">
    <property type="entry name" value="MIP"/>
</dbReference>
<evidence type="ECO:0000256" key="5">
    <source>
        <dbReference type="ARBA" id="ARBA00022989"/>
    </source>
</evidence>
<evidence type="ECO:0000313" key="9">
    <source>
        <dbReference type="EMBL" id="TKI05990.1"/>
    </source>
</evidence>
<comment type="similarity">
    <text evidence="2 7">Belongs to the MIP/aquaporin (TC 1.A.8) family.</text>
</comment>
<evidence type="ECO:0000313" key="10">
    <source>
        <dbReference type="Proteomes" id="UP000305202"/>
    </source>
</evidence>
<dbReference type="RefSeq" id="WP_136990451.1">
    <property type="nucleotide sequence ID" value="NZ_SZPQ01000016.1"/>
</dbReference>
<evidence type="ECO:0000256" key="8">
    <source>
        <dbReference type="SAM" id="Phobius"/>
    </source>
</evidence>
<dbReference type="InterPro" id="IPR023271">
    <property type="entry name" value="Aquaporin-like"/>
</dbReference>
<keyword evidence="5 8" id="KW-1133">Transmembrane helix</keyword>
<dbReference type="PANTHER" id="PTHR43829">
    <property type="entry name" value="AQUAPORIN OR AQUAGLYCEROPORIN RELATED"/>
    <property type="match status" value="1"/>
</dbReference>
<organism evidence="9 10">
    <name type="scientific">Martelella alba</name>
    <dbReference type="NCBI Taxonomy" id="2590451"/>
    <lineage>
        <taxon>Bacteria</taxon>
        <taxon>Pseudomonadati</taxon>
        <taxon>Pseudomonadota</taxon>
        <taxon>Alphaproteobacteria</taxon>
        <taxon>Hyphomicrobiales</taxon>
        <taxon>Aurantimonadaceae</taxon>
        <taxon>Martelella</taxon>
    </lineage>
</organism>
<feature type="transmembrane region" description="Helical" evidence="8">
    <location>
        <begin position="7"/>
        <end position="30"/>
    </location>
</feature>
<feature type="transmembrane region" description="Helical" evidence="8">
    <location>
        <begin position="176"/>
        <end position="201"/>
    </location>
</feature>